<name>A0AA96IXQ6_9VIRU</name>
<dbReference type="EMBL" id="OR343188">
    <property type="protein sequence ID" value="WNL49933.1"/>
    <property type="molecule type" value="Genomic_DNA"/>
</dbReference>
<gene>
    <name evidence="1" type="ORF">MarFTMF_417</name>
</gene>
<accession>A0AA96IXQ6</accession>
<organism evidence="1">
    <name type="scientific">Marseillevirus sp</name>
    <dbReference type="NCBI Taxonomy" id="2809551"/>
    <lineage>
        <taxon>Viruses</taxon>
        <taxon>Varidnaviria</taxon>
        <taxon>Bamfordvirae</taxon>
        <taxon>Nucleocytoviricota</taxon>
        <taxon>Megaviricetes</taxon>
        <taxon>Pimascovirales</taxon>
        <taxon>Pimascovirales incertae sedis</taxon>
        <taxon>Marseilleviridae</taxon>
        <taxon>Marseillevirus</taxon>
    </lineage>
</organism>
<protein>
    <submittedName>
        <fullName evidence="1">Uncharacterized protein</fullName>
    </submittedName>
</protein>
<proteinExistence type="predicted"/>
<dbReference type="InterPro" id="IPR045412">
    <property type="entry name" value="DUF5893"/>
</dbReference>
<dbReference type="Pfam" id="PF19245">
    <property type="entry name" value="DUF5893"/>
    <property type="match status" value="1"/>
</dbReference>
<reference evidence="1" key="1">
    <citation type="submission" date="2023-07" db="EMBL/GenBank/DDBJ databases">
        <authorList>
            <person name="Xia Y."/>
        </authorList>
    </citation>
    <scope>NUCLEOTIDE SEQUENCE</scope>
    <source>
        <strain evidence="1">F</strain>
    </source>
</reference>
<evidence type="ECO:0000313" key="1">
    <source>
        <dbReference type="EMBL" id="WNL49933.1"/>
    </source>
</evidence>
<sequence length="188" mass="22058">MQTPHFQEKLEALREHIEVVRLEYDLCENKKKRHELLELLETLERDLALAEQPKKSAESWVGRFVTRGGDRVYKVRTAGEEVSLFERMEFLFDPCGWKETGQTIILSNFFDWRFLTTEEIISGIKEGCKIQDQWIGSSARFSNGDLYRVLSKEENGYLCRTIVKGDKFLEKGEEIIVPFDVVGWYRIL</sequence>